<dbReference type="CDD" id="cd00051">
    <property type="entry name" value="EFh"/>
    <property type="match status" value="1"/>
</dbReference>
<dbReference type="PROSITE" id="PS00018">
    <property type="entry name" value="EF_HAND_1"/>
    <property type="match status" value="2"/>
</dbReference>
<dbReference type="OMA" id="HMENSFC"/>
<keyword evidence="1" id="KW-0479">Metal-binding</keyword>
<name>A0A804KXR1_MUSAM</name>
<dbReference type="KEGG" id="mus:103968609"/>
<dbReference type="EnsemblPlants" id="Ma10_t18710.1">
    <property type="protein sequence ID" value="Ma10_p18710.1"/>
    <property type="gene ID" value="Ma10_g18710"/>
</dbReference>
<dbReference type="Proteomes" id="UP000012960">
    <property type="component" value="Unplaced"/>
</dbReference>
<dbReference type="Pfam" id="PF13499">
    <property type="entry name" value="EF-hand_7"/>
    <property type="match status" value="1"/>
</dbReference>
<reference evidence="5" key="1">
    <citation type="submission" date="2021-05" db="UniProtKB">
        <authorList>
            <consortium name="EnsemblPlants"/>
        </authorList>
    </citation>
    <scope>IDENTIFICATION</scope>
    <source>
        <strain evidence="5">subsp. malaccensis</strain>
    </source>
</reference>
<accession>A0A804KXR1</accession>
<evidence type="ECO:0000313" key="5">
    <source>
        <dbReference type="EnsemblPlants" id="Ma10_p18710.1"/>
    </source>
</evidence>
<evidence type="ECO:0000259" key="4">
    <source>
        <dbReference type="PROSITE" id="PS50222"/>
    </source>
</evidence>
<dbReference type="GO" id="GO:0005509">
    <property type="term" value="F:calcium ion binding"/>
    <property type="evidence" value="ECO:0007669"/>
    <property type="project" value="InterPro"/>
</dbReference>
<feature type="domain" description="EF-hand" evidence="4">
    <location>
        <begin position="110"/>
        <end position="145"/>
    </location>
</feature>
<feature type="domain" description="EF-hand" evidence="4">
    <location>
        <begin position="148"/>
        <end position="182"/>
    </location>
</feature>
<dbReference type="InterPro" id="IPR018247">
    <property type="entry name" value="EF_Hand_1_Ca_BS"/>
</dbReference>
<dbReference type="OrthoDB" id="26525at2759"/>
<sequence length="182" mass="20609">MEKLVSLAEPVGFLFLQTLLSYVIMTLLKSSPTSLSFLRSCVEFCTCLSMAHDETPAKNTRSRPRGDAQLGREDVEMVMDVMGLRCSRDGEPLREVSPDELSTLFEEKEPSLEEVKETFRVFDQNGDGFIDALELQRVLTGLGFVEGLEMDACGRMIELYDENHDGKIDFVEFVRLMEISFC</sequence>
<dbReference type="FunCoup" id="A0A804KXR1">
    <property type="interactions" value="390"/>
</dbReference>
<dbReference type="FunFam" id="1.10.238.10:FF:000003">
    <property type="entry name" value="Calmodulin A"/>
    <property type="match status" value="1"/>
</dbReference>
<evidence type="ECO:0000256" key="1">
    <source>
        <dbReference type="ARBA" id="ARBA00022723"/>
    </source>
</evidence>
<protein>
    <recommendedName>
        <fullName evidence="4">EF-hand domain-containing protein</fullName>
    </recommendedName>
</protein>
<dbReference type="InParanoid" id="A0A804KXR1"/>
<dbReference type="Gene3D" id="1.10.238.10">
    <property type="entry name" value="EF-hand"/>
    <property type="match status" value="1"/>
</dbReference>
<keyword evidence="3" id="KW-0106">Calcium</keyword>
<dbReference type="InterPro" id="IPR039647">
    <property type="entry name" value="EF_hand_pair_protein_CML-like"/>
</dbReference>
<dbReference type="PROSITE" id="PS50222">
    <property type="entry name" value="EF_HAND_2"/>
    <property type="match status" value="2"/>
</dbReference>
<dbReference type="GeneID" id="103968609"/>
<dbReference type="SMART" id="SM00054">
    <property type="entry name" value="EFh"/>
    <property type="match status" value="2"/>
</dbReference>
<keyword evidence="2" id="KW-0677">Repeat</keyword>
<dbReference type="InterPro" id="IPR011992">
    <property type="entry name" value="EF-hand-dom_pair"/>
</dbReference>
<organism evidence="5 6">
    <name type="scientific">Musa acuminata subsp. malaccensis</name>
    <name type="common">Wild banana</name>
    <name type="synonym">Musa malaccensis</name>
    <dbReference type="NCBI Taxonomy" id="214687"/>
    <lineage>
        <taxon>Eukaryota</taxon>
        <taxon>Viridiplantae</taxon>
        <taxon>Streptophyta</taxon>
        <taxon>Embryophyta</taxon>
        <taxon>Tracheophyta</taxon>
        <taxon>Spermatophyta</taxon>
        <taxon>Magnoliopsida</taxon>
        <taxon>Liliopsida</taxon>
        <taxon>Zingiberales</taxon>
        <taxon>Musaceae</taxon>
        <taxon>Musa</taxon>
    </lineage>
</organism>
<dbReference type="SUPFAM" id="SSF47473">
    <property type="entry name" value="EF-hand"/>
    <property type="match status" value="1"/>
</dbReference>
<evidence type="ECO:0000256" key="2">
    <source>
        <dbReference type="ARBA" id="ARBA00022737"/>
    </source>
</evidence>
<dbReference type="Gramene" id="Ma10_t18710.1">
    <property type="protein sequence ID" value="Ma10_p18710.1"/>
    <property type="gene ID" value="Ma10_g18710"/>
</dbReference>
<keyword evidence="6" id="KW-1185">Reference proteome</keyword>
<dbReference type="PANTHER" id="PTHR10891">
    <property type="entry name" value="EF-HAND CALCIUM-BINDING DOMAIN CONTAINING PROTEIN"/>
    <property type="match status" value="1"/>
</dbReference>
<dbReference type="InterPro" id="IPR002048">
    <property type="entry name" value="EF_hand_dom"/>
</dbReference>
<proteinExistence type="predicted"/>
<evidence type="ECO:0000313" key="6">
    <source>
        <dbReference type="Proteomes" id="UP000012960"/>
    </source>
</evidence>
<evidence type="ECO:0000256" key="3">
    <source>
        <dbReference type="ARBA" id="ARBA00022837"/>
    </source>
</evidence>
<dbReference type="AlphaFoldDB" id="A0A804KXR1"/>